<keyword evidence="2" id="KW-1185">Reference proteome</keyword>
<organism evidence="3">
    <name type="scientific">Thelazia callipaeda</name>
    <name type="common">Oriental eyeworm</name>
    <name type="synonym">Parasitic nematode</name>
    <dbReference type="NCBI Taxonomy" id="103827"/>
    <lineage>
        <taxon>Eukaryota</taxon>
        <taxon>Metazoa</taxon>
        <taxon>Ecdysozoa</taxon>
        <taxon>Nematoda</taxon>
        <taxon>Chromadorea</taxon>
        <taxon>Rhabditida</taxon>
        <taxon>Spirurina</taxon>
        <taxon>Spiruromorpha</taxon>
        <taxon>Thelazioidea</taxon>
        <taxon>Thelaziidae</taxon>
        <taxon>Thelazia</taxon>
    </lineage>
</organism>
<reference evidence="1 2" key="2">
    <citation type="submission" date="2018-11" db="EMBL/GenBank/DDBJ databases">
        <authorList>
            <consortium name="Pathogen Informatics"/>
        </authorList>
    </citation>
    <scope>NUCLEOTIDE SEQUENCE [LARGE SCALE GENOMIC DNA]</scope>
</reference>
<evidence type="ECO:0000313" key="1">
    <source>
        <dbReference type="EMBL" id="VDN07975.1"/>
    </source>
</evidence>
<accession>A0A0N5DAU4</accession>
<proteinExistence type="predicted"/>
<evidence type="ECO:0000313" key="3">
    <source>
        <dbReference type="WBParaSite" id="TCLT_0001030201-mRNA-1"/>
    </source>
</evidence>
<sequence>MSKLEQLMWHGYLKCCMKRKKDFHLQAQMRRKMVMLFIRGKKMKFLTSNIGASFCLFFILCLTAFILILATFIFCIKLLHAFKVVKPNVSCSLCW</sequence>
<dbReference type="AlphaFoldDB" id="A0A0N5DAU4"/>
<dbReference type="EMBL" id="UYYF01005043">
    <property type="protein sequence ID" value="VDN07975.1"/>
    <property type="molecule type" value="Genomic_DNA"/>
</dbReference>
<dbReference type="Proteomes" id="UP000276776">
    <property type="component" value="Unassembled WGS sequence"/>
</dbReference>
<evidence type="ECO:0000313" key="2">
    <source>
        <dbReference type="Proteomes" id="UP000276776"/>
    </source>
</evidence>
<gene>
    <name evidence="1" type="ORF">TCLT_LOCUS10291</name>
</gene>
<name>A0A0N5DAU4_THECL</name>
<reference evidence="3" key="1">
    <citation type="submission" date="2016-04" db="UniProtKB">
        <authorList>
            <consortium name="WormBaseParasite"/>
        </authorList>
    </citation>
    <scope>IDENTIFICATION</scope>
</reference>
<protein>
    <submittedName>
        <fullName evidence="3">Ovule protein</fullName>
    </submittedName>
</protein>
<dbReference type="WBParaSite" id="TCLT_0001030201-mRNA-1">
    <property type="protein sequence ID" value="TCLT_0001030201-mRNA-1"/>
    <property type="gene ID" value="TCLT_0001030201"/>
</dbReference>